<evidence type="ECO:0000256" key="1">
    <source>
        <dbReference type="SAM" id="MobiDB-lite"/>
    </source>
</evidence>
<proteinExistence type="predicted"/>
<accession>A0A561S9Z8</accession>
<evidence type="ECO:0000313" key="2">
    <source>
        <dbReference type="EMBL" id="TWF71703.1"/>
    </source>
</evidence>
<evidence type="ECO:0000313" key="3">
    <source>
        <dbReference type="Proteomes" id="UP000317940"/>
    </source>
</evidence>
<dbReference type="InterPro" id="IPR046250">
    <property type="entry name" value="DUF6283"/>
</dbReference>
<keyword evidence="3" id="KW-1185">Reference proteome</keyword>
<comment type="caution">
    <text evidence="2">The sequence shown here is derived from an EMBL/GenBank/DDBJ whole genome shotgun (WGS) entry which is preliminary data.</text>
</comment>
<dbReference type="AlphaFoldDB" id="A0A561S9Z8"/>
<gene>
    <name evidence="2" type="ORF">FHX73_1874</name>
</gene>
<dbReference type="Proteomes" id="UP000317940">
    <property type="component" value="Unassembled WGS sequence"/>
</dbReference>
<feature type="region of interest" description="Disordered" evidence="1">
    <location>
        <begin position="1"/>
        <end position="27"/>
    </location>
</feature>
<sequence length="132" mass="14706">MTDAQTPERGSCSTGTPHRRYPCNECPWKRETEPGQFTAERYELLRNTSEQIEVTSMEDIVSQPMFACHKSPEGDEEACAGWLAVEGHQHIGIRLAVATGRIPAQALRPGEGWPELFDTFEEMAERQGAVDG</sequence>
<protein>
    <submittedName>
        <fullName evidence="2">Uncharacterized protein</fullName>
    </submittedName>
</protein>
<organism evidence="2 3">
    <name type="scientific">Kitasatospora viridis</name>
    <dbReference type="NCBI Taxonomy" id="281105"/>
    <lineage>
        <taxon>Bacteria</taxon>
        <taxon>Bacillati</taxon>
        <taxon>Actinomycetota</taxon>
        <taxon>Actinomycetes</taxon>
        <taxon>Kitasatosporales</taxon>
        <taxon>Streptomycetaceae</taxon>
        <taxon>Kitasatospora</taxon>
    </lineage>
</organism>
<dbReference type="Pfam" id="PF19800">
    <property type="entry name" value="DUF6283"/>
    <property type="match status" value="1"/>
</dbReference>
<reference evidence="2 3" key="1">
    <citation type="submission" date="2019-06" db="EMBL/GenBank/DDBJ databases">
        <title>Sequencing the genomes of 1000 actinobacteria strains.</title>
        <authorList>
            <person name="Klenk H.-P."/>
        </authorList>
    </citation>
    <scope>NUCLEOTIDE SEQUENCE [LARGE SCALE GENOMIC DNA]</scope>
    <source>
        <strain evidence="2 3">DSM 44826</strain>
    </source>
</reference>
<name>A0A561S9Z8_9ACTN</name>
<dbReference type="RefSeq" id="WP_211786512.1">
    <property type="nucleotide sequence ID" value="NZ_BAAAMZ010000022.1"/>
</dbReference>
<dbReference type="EMBL" id="VIWT01000008">
    <property type="protein sequence ID" value="TWF71703.1"/>
    <property type="molecule type" value="Genomic_DNA"/>
</dbReference>